<keyword evidence="5" id="KW-0645">Protease</keyword>
<accession>A0ABM3Y1M3</accession>
<feature type="domain" description="Peptidase S1" evidence="3">
    <location>
        <begin position="67"/>
        <end position="310"/>
    </location>
</feature>
<dbReference type="CDD" id="cd00190">
    <property type="entry name" value="Tryp_SPc"/>
    <property type="match status" value="1"/>
</dbReference>
<dbReference type="InterPro" id="IPR001314">
    <property type="entry name" value="Peptidase_S1A"/>
</dbReference>
<name>A0ABM3Y1M3_ERIEU</name>
<organism evidence="4 5">
    <name type="scientific">Erinaceus europaeus</name>
    <name type="common">Western European hedgehog</name>
    <dbReference type="NCBI Taxonomy" id="9365"/>
    <lineage>
        <taxon>Eukaryota</taxon>
        <taxon>Metazoa</taxon>
        <taxon>Chordata</taxon>
        <taxon>Craniata</taxon>
        <taxon>Vertebrata</taxon>
        <taxon>Euteleostomi</taxon>
        <taxon>Mammalia</taxon>
        <taxon>Eutheria</taxon>
        <taxon>Laurasiatheria</taxon>
        <taxon>Eulipotyphla</taxon>
        <taxon>Erinaceidae</taxon>
        <taxon>Erinaceinae</taxon>
        <taxon>Erinaceus</taxon>
    </lineage>
</organism>
<dbReference type="GeneID" id="103128982"/>
<dbReference type="GO" id="GO:0008233">
    <property type="term" value="F:peptidase activity"/>
    <property type="evidence" value="ECO:0007669"/>
    <property type="project" value="UniProtKB-KW"/>
</dbReference>
<dbReference type="Proteomes" id="UP001652624">
    <property type="component" value="Chromosome 10"/>
</dbReference>
<dbReference type="SMART" id="SM00020">
    <property type="entry name" value="Tryp_SPc"/>
    <property type="match status" value="1"/>
</dbReference>
<evidence type="ECO:0000259" key="3">
    <source>
        <dbReference type="PROSITE" id="PS50240"/>
    </source>
</evidence>
<dbReference type="InterPro" id="IPR033116">
    <property type="entry name" value="TRYPSIN_SER"/>
</dbReference>
<keyword evidence="5" id="KW-0378">Hydrolase</keyword>
<dbReference type="InterPro" id="IPR043504">
    <property type="entry name" value="Peptidase_S1_PA_chymotrypsin"/>
</dbReference>
<dbReference type="PANTHER" id="PTHR24253:SF42">
    <property type="entry name" value="PROTEASE, SERINE 47"/>
    <property type="match status" value="1"/>
</dbReference>
<evidence type="ECO:0000256" key="1">
    <source>
        <dbReference type="ARBA" id="ARBA00023157"/>
    </source>
</evidence>
<dbReference type="InterPro" id="IPR001254">
    <property type="entry name" value="Trypsin_dom"/>
</dbReference>
<keyword evidence="4" id="KW-1185">Reference proteome</keyword>
<dbReference type="PROSITE" id="PS00135">
    <property type="entry name" value="TRYPSIN_SER"/>
    <property type="match status" value="1"/>
</dbReference>
<protein>
    <submittedName>
        <fullName evidence="5">Serine protease 47</fullName>
    </submittedName>
</protein>
<gene>
    <name evidence="5" type="primary">LOC103128982</name>
</gene>
<evidence type="ECO:0000313" key="4">
    <source>
        <dbReference type="Proteomes" id="UP001652624"/>
    </source>
</evidence>
<dbReference type="RefSeq" id="XP_060054967.1">
    <property type="nucleotide sequence ID" value="XM_060198984.1"/>
</dbReference>
<dbReference type="InterPro" id="IPR009003">
    <property type="entry name" value="Peptidase_S1_PA"/>
</dbReference>
<dbReference type="Pfam" id="PF00089">
    <property type="entry name" value="Trypsin"/>
    <property type="match status" value="1"/>
</dbReference>
<dbReference type="SUPFAM" id="SSF50494">
    <property type="entry name" value="Trypsin-like serine proteases"/>
    <property type="match status" value="1"/>
</dbReference>
<dbReference type="PANTHER" id="PTHR24253">
    <property type="entry name" value="TRANSMEMBRANE PROTEASE SERINE"/>
    <property type="match status" value="1"/>
</dbReference>
<sequence length="361" mass="39918">MAEKDCQTVTIQMSNSRFRWECGWAGNGLAWDLGLQSLIWSPLSPPHLTAREAFSTVCGKPMVMGRIYGGQEAEAGQWPWQASLLYQGSHICGAVLIGSRWLVTTAHCFANKSQAPMDYWVVLGDTQLYQHTQHTQKMAVSRIVIHPDFEKFHFFGSDIAMLQLYLPVKSTSYVVPACLPTPDLRLPRDTSCWITGWGMLTEDTRLPPPFPLQESKVNIIENKVCNILYGERSGQGDISIVQEEMLCAGDILTGKAICQGDSGGPLVCSIGNTWFLMGLASWGLDCRHPIYPSIFTRVTYFANWINETQRLTPLPNLSATPSQTPPPGHPMKAASSPGPCTISGPWLLLLMVHRGPGQALW</sequence>
<reference evidence="5" key="1">
    <citation type="submission" date="2025-08" db="UniProtKB">
        <authorList>
            <consortium name="RefSeq"/>
        </authorList>
    </citation>
    <scope>IDENTIFICATION</scope>
</reference>
<dbReference type="Gene3D" id="2.40.10.10">
    <property type="entry name" value="Trypsin-like serine proteases"/>
    <property type="match status" value="2"/>
</dbReference>
<dbReference type="GO" id="GO:0006508">
    <property type="term" value="P:proteolysis"/>
    <property type="evidence" value="ECO:0007669"/>
    <property type="project" value="UniProtKB-KW"/>
</dbReference>
<keyword evidence="1" id="KW-1015">Disulfide bond</keyword>
<evidence type="ECO:0000256" key="2">
    <source>
        <dbReference type="SAM" id="MobiDB-lite"/>
    </source>
</evidence>
<dbReference type="PROSITE" id="PS50240">
    <property type="entry name" value="TRYPSIN_DOM"/>
    <property type="match status" value="1"/>
</dbReference>
<proteinExistence type="predicted"/>
<evidence type="ECO:0000313" key="5">
    <source>
        <dbReference type="RefSeq" id="XP_060054967.1"/>
    </source>
</evidence>
<feature type="region of interest" description="Disordered" evidence="2">
    <location>
        <begin position="315"/>
        <end position="335"/>
    </location>
</feature>
<dbReference type="PRINTS" id="PR00722">
    <property type="entry name" value="CHYMOTRYPSIN"/>
</dbReference>